<evidence type="ECO:0000313" key="5">
    <source>
        <dbReference type="EMBL" id="AGA70445.1"/>
    </source>
</evidence>
<dbReference type="PANTHER" id="PTHR42788:SF13">
    <property type="entry name" value="ALIPHATIC SULFONATES IMPORT ATP-BINDING PROTEIN SSUB"/>
    <property type="match status" value="1"/>
</dbReference>
<dbReference type="Gene3D" id="3.40.50.300">
    <property type="entry name" value="P-loop containing nucleotide triphosphate hydrolases"/>
    <property type="match status" value="1"/>
</dbReference>
<accession>L0FBP9</accession>
<dbReference type="AlphaFoldDB" id="L0FBP9"/>
<name>L0FBP9_DESDL</name>
<dbReference type="SMART" id="SM00382">
    <property type="entry name" value="AAA"/>
    <property type="match status" value="1"/>
</dbReference>
<evidence type="ECO:0000259" key="4">
    <source>
        <dbReference type="PROSITE" id="PS50893"/>
    </source>
</evidence>
<keyword evidence="1" id="KW-0813">Transport</keyword>
<feature type="domain" description="ABC transporter" evidence="4">
    <location>
        <begin position="5"/>
        <end position="238"/>
    </location>
</feature>
<dbReference type="GO" id="GO:0005524">
    <property type="term" value="F:ATP binding"/>
    <property type="evidence" value="ECO:0007669"/>
    <property type="project" value="UniProtKB-KW"/>
</dbReference>
<keyword evidence="3" id="KW-0067">ATP-binding</keyword>
<dbReference type="HOGENOM" id="CLU_000604_1_22_9"/>
<keyword evidence="2" id="KW-0547">Nucleotide-binding</keyword>
<dbReference type="GO" id="GO:0016887">
    <property type="term" value="F:ATP hydrolysis activity"/>
    <property type="evidence" value="ECO:0007669"/>
    <property type="project" value="InterPro"/>
</dbReference>
<dbReference type="Pfam" id="PF00005">
    <property type="entry name" value="ABC_tran"/>
    <property type="match status" value="1"/>
</dbReference>
<dbReference type="InterPro" id="IPR003593">
    <property type="entry name" value="AAA+_ATPase"/>
</dbReference>
<evidence type="ECO:0000256" key="3">
    <source>
        <dbReference type="ARBA" id="ARBA00022840"/>
    </source>
</evidence>
<dbReference type="RefSeq" id="WP_015263406.1">
    <property type="nucleotide sequence ID" value="NC_019903.1"/>
</dbReference>
<gene>
    <name evidence="5" type="ordered locus">Desdi_3040</name>
</gene>
<evidence type="ECO:0000256" key="1">
    <source>
        <dbReference type="ARBA" id="ARBA00022448"/>
    </source>
</evidence>
<sequence>MTALLSLTDIEKSYRFTSGEGMTALEGINLEINNQEFIAIVGPSGCGKTTLLKLVSGLIQPSKGSITVDGQPLQKSHRHLLGMVFQQPALLPWRKVVDNVLLPSEIRGQNLTQARASAYELLDMVGLKDFIHRKPQELSYGMQQRVSICRALISDPKILLMDEPFASLDAITRFELSHLLLDIWSVKQTTVLFVTHNIQEAVFLADRIIVMTPRPGRIAAIIDVPLPRPRKEEHLYEQDFSICAKTVHELLGSNAL</sequence>
<dbReference type="EMBL" id="CP003344">
    <property type="protein sequence ID" value="AGA70445.1"/>
    <property type="molecule type" value="Genomic_DNA"/>
</dbReference>
<dbReference type="PROSITE" id="PS50893">
    <property type="entry name" value="ABC_TRANSPORTER_2"/>
    <property type="match status" value="1"/>
</dbReference>
<dbReference type="STRING" id="871963.Desdi_3040"/>
<dbReference type="Proteomes" id="UP000010797">
    <property type="component" value="Chromosome"/>
</dbReference>
<proteinExistence type="predicted"/>
<dbReference type="SUPFAM" id="SSF52540">
    <property type="entry name" value="P-loop containing nucleoside triphosphate hydrolases"/>
    <property type="match status" value="1"/>
</dbReference>
<evidence type="ECO:0000256" key="2">
    <source>
        <dbReference type="ARBA" id="ARBA00022741"/>
    </source>
</evidence>
<dbReference type="InterPro" id="IPR003439">
    <property type="entry name" value="ABC_transporter-like_ATP-bd"/>
</dbReference>
<organism evidence="5 6">
    <name type="scientific">Desulfitobacterium dichloroeliminans (strain LMG P-21439 / DCA1)</name>
    <dbReference type="NCBI Taxonomy" id="871963"/>
    <lineage>
        <taxon>Bacteria</taxon>
        <taxon>Bacillati</taxon>
        <taxon>Bacillota</taxon>
        <taxon>Clostridia</taxon>
        <taxon>Eubacteriales</taxon>
        <taxon>Desulfitobacteriaceae</taxon>
        <taxon>Desulfitobacterium</taxon>
    </lineage>
</organism>
<dbReference type="PANTHER" id="PTHR42788">
    <property type="entry name" value="TAURINE IMPORT ATP-BINDING PROTEIN-RELATED"/>
    <property type="match status" value="1"/>
</dbReference>
<dbReference type="eggNOG" id="COG1116">
    <property type="taxonomic scope" value="Bacteria"/>
</dbReference>
<dbReference type="KEGG" id="ddl:Desdi_3040"/>
<evidence type="ECO:0000313" key="6">
    <source>
        <dbReference type="Proteomes" id="UP000010797"/>
    </source>
</evidence>
<protein>
    <submittedName>
        <fullName evidence="5">ABC-type nitrate/sulfonate/bicarbonate transport system, ATPase component</fullName>
    </submittedName>
</protein>
<keyword evidence="6" id="KW-1185">Reference proteome</keyword>
<dbReference type="CDD" id="cd03293">
    <property type="entry name" value="ABC_NrtD_SsuB_transporters"/>
    <property type="match status" value="1"/>
</dbReference>
<dbReference type="InterPro" id="IPR050166">
    <property type="entry name" value="ABC_transporter_ATP-bind"/>
</dbReference>
<reference evidence="6" key="1">
    <citation type="submission" date="2012-02" db="EMBL/GenBank/DDBJ databases">
        <title>Complete sequence of Desulfitobacterium dichloroeliminans LMG P-21439.</title>
        <authorList>
            <person name="Lucas S."/>
            <person name="Han J."/>
            <person name="Lapidus A."/>
            <person name="Cheng J.-F."/>
            <person name="Goodwin L."/>
            <person name="Pitluck S."/>
            <person name="Peters L."/>
            <person name="Ovchinnikova G."/>
            <person name="Teshima H."/>
            <person name="Detter J.C."/>
            <person name="Han C."/>
            <person name="Tapia R."/>
            <person name="Land M."/>
            <person name="Hauser L."/>
            <person name="Kyrpides N."/>
            <person name="Ivanova N."/>
            <person name="Pagani I."/>
            <person name="Kruse T."/>
            <person name="de Vos W.M."/>
            <person name="Boon N."/>
            <person name="Smidt H."/>
            <person name="Woyke T."/>
        </authorList>
    </citation>
    <scope>NUCLEOTIDE SEQUENCE [LARGE SCALE GENOMIC DNA]</scope>
    <source>
        <strain evidence="6">LMG P-21439 / DCA1</strain>
    </source>
</reference>
<dbReference type="InterPro" id="IPR017871">
    <property type="entry name" value="ABC_transporter-like_CS"/>
</dbReference>
<dbReference type="PROSITE" id="PS00211">
    <property type="entry name" value="ABC_TRANSPORTER_1"/>
    <property type="match status" value="1"/>
</dbReference>
<dbReference type="InterPro" id="IPR027417">
    <property type="entry name" value="P-loop_NTPase"/>
</dbReference>